<gene>
    <name evidence="1" type="ORF">VSDG_01455</name>
</gene>
<dbReference type="EMBL" id="LJZO01000003">
    <property type="protein sequence ID" value="ROW03347.1"/>
    <property type="molecule type" value="Genomic_DNA"/>
</dbReference>
<keyword evidence="2" id="KW-1185">Reference proteome</keyword>
<evidence type="ECO:0000313" key="1">
    <source>
        <dbReference type="EMBL" id="ROW03347.1"/>
    </source>
</evidence>
<name>A0A423WIX2_CYTCH</name>
<dbReference type="AlphaFoldDB" id="A0A423WIX2"/>
<dbReference type="Proteomes" id="UP000284375">
    <property type="component" value="Unassembled WGS sequence"/>
</dbReference>
<comment type="caution">
    <text evidence="1">The sequence shown here is derived from an EMBL/GenBank/DDBJ whole genome shotgun (WGS) entry which is preliminary data.</text>
</comment>
<sequence>MAQTGQGFASTIATAATKADTVEVGYWGIRWVVNAASSGWKLEFDVEFRSIFQRNFGAICLPH</sequence>
<proteinExistence type="predicted"/>
<protein>
    <submittedName>
        <fullName evidence="1">Uncharacterized protein</fullName>
    </submittedName>
</protein>
<reference evidence="1 2" key="1">
    <citation type="submission" date="2015-09" db="EMBL/GenBank/DDBJ databases">
        <title>Host preference determinants of Valsa canker pathogens revealed by comparative genomics.</title>
        <authorList>
            <person name="Yin Z."/>
            <person name="Huang L."/>
        </authorList>
    </citation>
    <scope>NUCLEOTIDE SEQUENCE [LARGE SCALE GENOMIC DNA]</scope>
    <source>
        <strain evidence="1 2">YSFL</strain>
    </source>
</reference>
<organism evidence="1 2">
    <name type="scientific">Cytospora chrysosperma</name>
    <name type="common">Cytospora canker fungus</name>
    <name type="synonym">Sphaeria chrysosperma</name>
    <dbReference type="NCBI Taxonomy" id="252740"/>
    <lineage>
        <taxon>Eukaryota</taxon>
        <taxon>Fungi</taxon>
        <taxon>Dikarya</taxon>
        <taxon>Ascomycota</taxon>
        <taxon>Pezizomycotina</taxon>
        <taxon>Sordariomycetes</taxon>
        <taxon>Sordariomycetidae</taxon>
        <taxon>Diaporthales</taxon>
        <taxon>Cytosporaceae</taxon>
        <taxon>Cytospora</taxon>
    </lineage>
</organism>
<accession>A0A423WIX2</accession>
<evidence type="ECO:0000313" key="2">
    <source>
        <dbReference type="Proteomes" id="UP000284375"/>
    </source>
</evidence>